<feature type="active site" description="Proton donor" evidence="5">
    <location>
        <position position="104"/>
    </location>
</feature>
<keyword evidence="4 5" id="KW-0560">Oxidoreductase</keyword>
<dbReference type="EMBL" id="CP001998">
    <property type="protein sequence ID" value="ADE54768.1"/>
    <property type="molecule type" value="Genomic_DNA"/>
</dbReference>
<keyword evidence="1 5" id="KW-0963">Cytoplasm</keyword>
<comment type="pathway">
    <text evidence="5">tRNA modification; tRNA-queuosine biosynthesis.</text>
</comment>
<reference evidence="6 7" key="1">
    <citation type="journal article" date="2010" name="Stand. Genomic Sci.">
        <title>Complete genome sequence of Coraliomargarita akajimensis type strain (04OKA010-24).</title>
        <authorList>
            <person name="Mavromatis K."/>
            <person name="Abt B."/>
            <person name="Brambilla E."/>
            <person name="Lapidus A."/>
            <person name="Copeland A."/>
            <person name="Deshpande S."/>
            <person name="Nolan M."/>
            <person name="Lucas S."/>
            <person name="Tice H."/>
            <person name="Cheng J.F."/>
            <person name="Han C."/>
            <person name="Detter J.C."/>
            <person name="Woyke T."/>
            <person name="Goodwin L."/>
            <person name="Pitluck S."/>
            <person name="Held B."/>
            <person name="Brettin T."/>
            <person name="Tapia R."/>
            <person name="Ivanova N."/>
            <person name="Mikhailova N."/>
            <person name="Pati A."/>
            <person name="Liolios K."/>
            <person name="Chen A."/>
            <person name="Palaniappan K."/>
            <person name="Land M."/>
            <person name="Hauser L."/>
            <person name="Chang Y.J."/>
            <person name="Jeffries C.D."/>
            <person name="Rohde M."/>
            <person name="Goker M."/>
            <person name="Bristow J."/>
            <person name="Eisen J.A."/>
            <person name="Markowitz V."/>
            <person name="Hugenholtz P."/>
            <person name="Klenk H.P."/>
            <person name="Kyrpides N.C."/>
        </authorList>
    </citation>
    <scope>NUCLEOTIDE SEQUENCE [LARGE SCALE GENOMIC DNA]</scope>
    <source>
        <strain evidence="7">DSM 45221 / IAM 15411 / JCM 23193 / KCTC 12865</strain>
    </source>
</reference>
<dbReference type="KEGG" id="caa:Caka_1749"/>
<dbReference type="InterPro" id="IPR029500">
    <property type="entry name" value="QueF"/>
</dbReference>
<dbReference type="eggNOG" id="COG0780">
    <property type="taxonomic scope" value="Bacteria"/>
</dbReference>
<dbReference type="HAMAP" id="MF_00818">
    <property type="entry name" value="QueF_type1"/>
    <property type="match status" value="1"/>
</dbReference>
<protein>
    <recommendedName>
        <fullName evidence="5">NADPH-dependent 7-cyano-7-deazaguanine reductase</fullName>
        <ecNumber evidence="5">1.7.1.13</ecNumber>
    </recommendedName>
    <alternativeName>
        <fullName evidence="5">7-cyano-7-carbaguanine reductase</fullName>
    </alternativeName>
    <alternativeName>
        <fullName evidence="5">NADPH-dependent nitrile oxidoreductase</fullName>
    </alternativeName>
    <alternativeName>
        <fullName evidence="5">PreQ(0) reductase</fullName>
    </alternativeName>
</protein>
<dbReference type="EC" id="1.7.1.13" evidence="5"/>
<dbReference type="Pfam" id="PF14489">
    <property type="entry name" value="QueF"/>
    <property type="match status" value="1"/>
</dbReference>
<comment type="subcellular location">
    <subcellularLocation>
        <location evidence="5">Cytoplasm</location>
    </subcellularLocation>
</comment>
<comment type="catalytic activity">
    <reaction evidence="5">
        <text>7-aminomethyl-7-carbaguanine + 2 NADP(+) = 7-cyano-7-carbaguanine + 2 NADPH + 3 H(+)</text>
        <dbReference type="Rhea" id="RHEA:13409"/>
        <dbReference type="ChEBI" id="CHEBI:15378"/>
        <dbReference type="ChEBI" id="CHEBI:45075"/>
        <dbReference type="ChEBI" id="CHEBI:57783"/>
        <dbReference type="ChEBI" id="CHEBI:58349"/>
        <dbReference type="ChEBI" id="CHEBI:58703"/>
        <dbReference type="EC" id="1.7.1.13"/>
    </reaction>
</comment>
<gene>
    <name evidence="5" type="primary">queF</name>
    <name evidence="6" type="ordered locus">Caka_1749</name>
</gene>
<evidence type="ECO:0000256" key="3">
    <source>
        <dbReference type="ARBA" id="ARBA00022857"/>
    </source>
</evidence>
<evidence type="ECO:0000313" key="7">
    <source>
        <dbReference type="Proteomes" id="UP000000925"/>
    </source>
</evidence>
<dbReference type="SUPFAM" id="SSF55620">
    <property type="entry name" value="Tetrahydrobiopterin biosynthesis enzymes-like"/>
    <property type="match status" value="1"/>
</dbReference>
<evidence type="ECO:0000313" key="6">
    <source>
        <dbReference type="EMBL" id="ADE54768.1"/>
    </source>
</evidence>
<dbReference type="InterPro" id="IPR016856">
    <property type="entry name" value="QueF_type1"/>
</dbReference>
<dbReference type="Gene3D" id="3.30.1130.10">
    <property type="match status" value="1"/>
</dbReference>
<dbReference type="InterPro" id="IPR043133">
    <property type="entry name" value="GTP-CH-I_C/QueF"/>
</dbReference>
<organism evidence="6 7">
    <name type="scientific">Coraliomargarita akajimensis (strain DSM 45221 / IAM 15411 / JCM 23193 / KCTC 12865 / 04OKA010-24)</name>
    <dbReference type="NCBI Taxonomy" id="583355"/>
    <lineage>
        <taxon>Bacteria</taxon>
        <taxon>Pseudomonadati</taxon>
        <taxon>Verrucomicrobiota</taxon>
        <taxon>Opitutia</taxon>
        <taxon>Puniceicoccales</taxon>
        <taxon>Coraliomargaritaceae</taxon>
        <taxon>Coraliomargarita</taxon>
    </lineage>
</organism>
<dbReference type="Proteomes" id="UP000000925">
    <property type="component" value="Chromosome"/>
</dbReference>
<dbReference type="AlphaFoldDB" id="D5EK19"/>
<evidence type="ECO:0000256" key="5">
    <source>
        <dbReference type="HAMAP-Rule" id="MF_00818"/>
    </source>
</evidence>
<comment type="similarity">
    <text evidence="5">Belongs to the GTP cyclohydrolase I family. QueF type 1 subfamily.</text>
</comment>
<accession>D5EK19</accession>
<evidence type="ECO:0000256" key="4">
    <source>
        <dbReference type="ARBA" id="ARBA00023002"/>
    </source>
</evidence>
<dbReference type="STRING" id="583355.Caka_1749"/>
<dbReference type="GO" id="GO:0033739">
    <property type="term" value="F:preQ1 synthase activity"/>
    <property type="evidence" value="ECO:0007669"/>
    <property type="project" value="UniProtKB-UniRule"/>
</dbReference>
<dbReference type="GO" id="GO:0008616">
    <property type="term" value="P:tRNA queuosine(34) biosynthetic process"/>
    <property type="evidence" value="ECO:0007669"/>
    <property type="project" value="UniProtKB-UniRule"/>
</dbReference>
<keyword evidence="7" id="KW-1185">Reference proteome</keyword>
<comment type="function">
    <text evidence="5">Catalyzes the NADPH-dependent reduction of 7-cyano-7-deazaguanine (preQ0) to 7-aminomethyl-7-deazaguanine (preQ1).</text>
</comment>
<keyword evidence="2 5" id="KW-0671">Queuosine biosynthesis</keyword>
<evidence type="ECO:0000256" key="1">
    <source>
        <dbReference type="ARBA" id="ARBA00022490"/>
    </source>
</evidence>
<proteinExistence type="inferred from homology"/>
<evidence type="ECO:0000256" key="2">
    <source>
        <dbReference type="ARBA" id="ARBA00022785"/>
    </source>
</evidence>
<sequence length="193" mass="22038">MDTFGVHASVRSKQSEYKSTAFGYRIIWTLSLVLRGNLSLLDLQSMGLIGLKKLGRMIEFSCELGQFVGMDIETFPNPNAERDYTIQHIQEEFTSTCPMTGHPDYATIVFSYAPDELCIELKAMKLYLHSYRNKGIFFEAATNKIFEDLYEVTKPRWARLETIWRGRGGIRSNVVVEGQQDGYEGPKTVPFQS</sequence>
<keyword evidence="3 5" id="KW-0521">NADP</keyword>
<dbReference type="GO" id="GO:0005737">
    <property type="term" value="C:cytoplasm"/>
    <property type="evidence" value="ECO:0007669"/>
    <property type="project" value="UniProtKB-SubCell"/>
</dbReference>
<feature type="binding site" evidence="5">
    <location>
        <begin position="119"/>
        <end position="121"/>
    </location>
    <ligand>
        <name>substrate</name>
    </ligand>
</feature>
<dbReference type="InterPro" id="IPR050084">
    <property type="entry name" value="NADPH_dep_7-cyano-7-deazaG_red"/>
</dbReference>
<dbReference type="UniPathway" id="UPA00392"/>
<dbReference type="HOGENOM" id="CLU_1406650_0_0_0"/>
<dbReference type="PANTHER" id="PTHR34354:SF1">
    <property type="entry name" value="NADPH-DEPENDENT 7-CYANO-7-DEAZAGUANINE REDUCTASE"/>
    <property type="match status" value="1"/>
</dbReference>
<dbReference type="NCBIfam" id="TIGR03139">
    <property type="entry name" value="QueF-II"/>
    <property type="match status" value="1"/>
</dbReference>
<comment type="caution">
    <text evidence="5">Lacks conserved residue(s) required for the propagation of feature annotation.</text>
</comment>
<feature type="active site" description="Thioimide intermediate" evidence="5">
    <location>
        <position position="97"/>
    </location>
</feature>
<dbReference type="PANTHER" id="PTHR34354">
    <property type="entry name" value="NADPH-DEPENDENT 7-CYANO-7-DEAZAGUANINE REDUCTASE"/>
    <property type="match status" value="1"/>
</dbReference>
<name>D5EK19_CORAD</name>